<dbReference type="PANTHER" id="PTHR21631">
    <property type="entry name" value="ISOCITRATE LYASE/MALATE SYNTHASE"/>
    <property type="match status" value="1"/>
</dbReference>
<protein>
    <recommendedName>
        <fullName evidence="5 11">Isocitrate lyase</fullName>
    </recommendedName>
</protein>
<feature type="binding site" evidence="13">
    <location>
        <begin position="106"/>
        <end position="108"/>
    </location>
    <ligand>
        <name>substrate</name>
    </ligand>
</feature>
<dbReference type="GO" id="GO:0046872">
    <property type="term" value="F:metal ion binding"/>
    <property type="evidence" value="ECO:0007669"/>
    <property type="project" value="UniProtKB-KW"/>
</dbReference>
<dbReference type="PROSITE" id="PS00161">
    <property type="entry name" value="ISOCITRATE_LYASE"/>
    <property type="match status" value="1"/>
</dbReference>
<dbReference type="GO" id="GO:0006099">
    <property type="term" value="P:tricarboxylic acid cycle"/>
    <property type="evidence" value="ECO:0007669"/>
    <property type="project" value="UniProtKB-KW"/>
</dbReference>
<dbReference type="Gene3D" id="1.10.10.850">
    <property type="match status" value="1"/>
</dbReference>
<comment type="caution">
    <text evidence="15">The sequence shown here is derived from an EMBL/GenBank/DDBJ whole genome shotgun (WGS) entry which is preliminary data.</text>
</comment>
<evidence type="ECO:0000256" key="6">
    <source>
        <dbReference type="ARBA" id="ARBA00022435"/>
    </source>
</evidence>
<feature type="binding site" evidence="13">
    <location>
        <begin position="434"/>
        <end position="438"/>
    </location>
    <ligand>
        <name>substrate</name>
    </ligand>
</feature>
<evidence type="ECO:0000256" key="4">
    <source>
        <dbReference type="ARBA" id="ARBA00011881"/>
    </source>
</evidence>
<feature type="binding site" evidence="14">
    <location>
        <position position="177"/>
    </location>
    <ligand>
        <name>Mg(2+)</name>
        <dbReference type="ChEBI" id="CHEBI:18420"/>
    </ligand>
</feature>
<evidence type="ECO:0000256" key="13">
    <source>
        <dbReference type="PIRSR" id="PIRSR001362-2"/>
    </source>
</evidence>
<reference evidence="15" key="1">
    <citation type="submission" date="2023-06" db="EMBL/GenBank/DDBJ databases">
        <title>Genome-scale phylogeny and comparative genomics of the fungal order Sordariales.</title>
        <authorList>
            <consortium name="Lawrence Berkeley National Laboratory"/>
            <person name="Hensen N."/>
            <person name="Bonometti L."/>
            <person name="Westerberg I."/>
            <person name="Brannstrom I.O."/>
            <person name="Guillou S."/>
            <person name="Cros-Aarteil S."/>
            <person name="Calhoun S."/>
            <person name="Haridas S."/>
            <person name="Kuo A."/>
            <person name="Mondo S."/>
            <person name="Pangilinan J."/>
            <person name="Riley R."/>
            <person name="Labutti K."/>
            <person name="Andreopoulos B."/>
            <person name="Lipzen A."/>
            <person name="Chen C."/>
            <person name="Yanf M."/>
            <person name="Daum C."/>
            <person name="Ng V."/>
            <person name="Clum A."/>
            <person name="Steindorff A."/>
            <person name="Ohm R."/>
            <person name="Martin F."/>
            <person name="Silar P."/>
            <person name="Natvig D."/>
            <person name="Lalanne C."/>
            <person name="Gautier V."/>
            <person name="Ament-Velasquez S.L."/>
            <person name="Kruys A."/>
            <person name="Hutchinson M.I."/>
            <person name="Powell A.J."/>
            <person name="Barry K."/>
            <person name="Miller A.N."/>
            <person name="Grigoriev I.V."/>
            <person name="Debuchy R."/>
            <person name="Gladieux P."/>
            <person name="Thoren M.H."/>
            <person name="Johannesson H."/>
        </authorList>
    </citation>
    <scope>NUCLEOTIDE SEQUENCE</scope>
    <source>
        <strain evidence="15">PSN4</strain>
    </source>
</reference>
<dbReference type="FunFam" id="1.10.10.850:FF:000001">
    <property type="entry name" value="Isocitrate lyase"/>
    <property type="match status" value="1"/>
</dbReference>
<keyword evidence="9 11" id="KW-0456">Lyase</keyword>
<evidence type="ECO:0000256" key="8">
    <source>
        <dbReference type="ARBA" id="ARBA00022723"/>
    </source>
</evidence>
<dbReference type="GO" id="GO:0046421">
    <property type="term" value="F:methylisocitrate lyase activity"/>
    <property type="evidence" value="ECO:0007669"/>
    <property type="project" value="UniProtKB-EC"/>
</dbReference>
<evidence type="ECO:0000256" key="3">
    <source>
        <dbReference type="ARBA" id="ARBA00005704"/>
    </source>
</evidence>
<organism evidence="15 16">
    <name type="scientific">Echria macrotheca</name>
    <dbReference type="NCBI Taxonomy" id="438768"/>
    <lineage>
        <taxon>Eukaryota</taxon>
        <taxon>Fungi</taxon>
        <taxon>Dikarya</taxon>
        <taxon>Ascomycota</taxon>
        <taxon>Pezizomycotina</taxon>
        <taxon>Sordariomycetes</taxon>
        <taxon>Sordariomycetidae</taxon>
        <taxon>Sordariales</taxon>
        <taxon>Schizotheciaceae</taxon>
        <taxon>Echria</taxon>
    </lineage>
</organism>
<evidence type="ECO:0000256" key="11">
    <source>
        <dbReference type="PIRNR" id="PIRNR001362"/>
    </source>
</evidence>
<name>A0AAJ0BP10_9PEZI</name>
<dbReference type="GO" id="GO:0004451">
    <property type="term" value="F:isocitrate lyase activity"/>
    <property type="evidence" value="ECO:0007669"/>
    <property type="project" value="UniProtKB-EC"/>
</dbReference>
<feature type="binding site" evidence="13">
    <location>
        <position position="468"/>
    </location>
    <ligand>
        <name>substrate</name>
    </ligand>
</feature>
<evidence type="ECO:0000256" key="9">
    <source>
        <dbReference type="ARBA" id="ARBA00023239"/>
    </source>
</evidence>
<dbReference type="InterPro" id="IPR015813">
    <property type="entry name" value="Pyrv/PenolPyrv_kinase-like_dom"/>
</dbReference>
<comment type="similarity">
    <text evidence="3 11">Belongs to the isocitrate lyase/PEP mutase superfamily. Isocitrate lyase family.</text>
</comment>
<dbReference type="InterPro" id="IPR018523">
    <property type="entry name" value="Isocitrate_lyase_ph_CS"/>
</dbReference>
<dbReference type="InterPro" id="IPR040442">
    <property type="entry name" value="Pyrv_kinase-like_dom_sf"/>
</dbReference>
<feature type="binding site" evidence="13">
    <location>
        <position position="252"/>
    </location>
    <ligand>
        <name>substrate</name>
    </ligand>
</feature>
<dbReference type="NCBIfam" id="TIGR01346">
    <property type="entry name" value="isocit_lyase"/>
    <property type="match status" value="1"/>
</dbReference>
<comment type="cofactor">
    <cofactor evidence="14">
        <name>Mg(2+)</name>
        <dbReference type="ChEBI" id="CHEBI:18420"/>
    </cofactor>
    <text evidence="14">Can also use Mn(2+) ion.</text>
</comment>
<evidence type="ECO:0000256" key="10">
    <source>
        <dbReference type="ARBA" id="ARBA00023531"/>
    </source>
</evidence>
<comment type="catalytic activity">
    <reaction evidence="1">
        <text>(2S,3R)-3-hydroxybutane-1,2,3-tricarboxylate = pyruvate + succinate</text>
        <dbReference type="Rhea" id="RHEA:16809"/>
        <dbReference type="ChEBI" id="CHEBI:15361"/>
        <dbReference type="ChEBI" id="CHEBI:30031"/>
        <dbReference type="ChEBI" id="CHEBI:57429"/>
        <dbReference type="EC" id="4.1.3.30"/>
    </reaction>
</comment>
<comment type="subunit">
    <text evidence="4">Homotetramer.</text>
</comment>
<dbReference type="SUPFAM" id="SSF51621">
    <property type="entry name" value="Phosphoenolpyruvate/pyruvate domain"/>
    <property type="match status" value="1"/>
</dbReference>
<feature type="binding site" evidence="13">
    <location>
        <begin position="216"/>
        <end position="217"/>
    </location>
    <ligand>
        <name>substrate</name>
    </ligand>
</feature>
<dbReference type="EMBL" id="MU839827">
    <property type="protein sequence ID" value="KAK1760534.1"/>
    <property type="molecule type" value="Genomic_DNA"/>
</dbReference>
<proteinExistence type="inferred from homology"/>
<accession>A0AAJ0BP10</accession>
<keyword evidence="7" id="KW-0816">Tricarboxylic acid cycle</keyword>
<dbReference type="InterPro" id="IPR006254">
    <property type="entry name" value="Isocitrate_lyase"/>
</dbReference>
<keyword evidence="14" id="KW-0460">Magnesium</keyword>
<dbReference type="PIRSF" id="PIRSF001362">
    <property type="entry name" value="Isocit_lyase"/>
    <property type="match status" value="1"/>
</dbReference>
<feature type="active site" description="Proton acceptor" evidence="12">
    <location>
        <position position="215"/>
    </location>
</feature>
<dbReference type="Pfam" id="PF00463">
    <property type="entry name" value="ICL"/>
    <property type="match status" value="1"/>
</dbReference>
<evidence type="ECO:0000256" key="5">
    <source>
        <dbReference type="ARBA" id="ARBA00017446"/>
    </source>
</evidence>
<dbReference type="GO" id="GO:0006097">
    <property type="term" value="P:glyoxylate cycle"/>
    <property type="evidence" value="ECO:0007669"/>
    <property type="project" value="UniProtKB-KW"/>
</dbReference>
<comment type="pathway">
    <text evidence="2">Carbohydrate metabolism; glyoxylate cycle; (S)-malate from isocitrate: step 1/2.</text>
</comment>
<evidence type="ECO:0000313" key="16">
    <source>
        <dbReference type="Proteomes" id="UP001239445"/>
    </source>
</evidence>
<dbReference type="Gene3D" id="3.20.20.60">
    <property type="entry name" value="Phosphoenolpyruvate-binding domains"/>
    <property type="match status" value="1"/>
</dbReference>
<sequence>MAANNMVNPAVDPALEDDLFAREVAEVKKWWSEPRWRYTKRPFTAEQIVSKRGNLKIEYASNAQAKKLWRILEDRFQKRDASYTYGCLEPTMVTQMAKYLDTVYVSGWQSSSTASASDEPGPDLADYPYTTVPNKVQHLFMAQLFHDRKQRQERLSTPKAQRAKLANVDYLRPIIADADTGHGGLTAVMKLTKLFIEKGAAGIHIEDQAPGTKKCGHMAGKVLVPISEHINRLVAIRAQADIMGSDLLAIARTDAEAATLITTTIDPRDHAFILGSTNPDLQPLNDLMLAAERAGKTGEALQAIEDNWLAQAKLKRFDEAVVDAILASSLQNPKGLVAQYRAQVDGKQLSNAEARAIARGILGTDIFFDWDAPRTREGYYRLKGGCDCSINRAIAYAPYCDAIWMESKLPDYKQAEEFAKGVHAVWPEQKLAYNLSPSFNWKTAMPRNEQETYIRRLASLGYCWQFITLAGLHTTALISDRFARAYSQVGMRAYGELVQEPEMELGVDVVKHQKWSGATYVDELQKMVTGGVSSTAAMGKGVTEDQFH</sequence>
<evidence type="ECO:0000256" key="7">
    <source>
        <dbReference type="ARBA" id="ARBA00022532"/>
    </source>
</evidence>
<keyword evidence="16" id="KW-1185">Reference proteome</keyword>
<evidence type="ECO:0000256" key="12">
    <source>
        <dbReference type="PIRSR" id="PIRSR001362-1"/>
    </source>
</evidence>
<evidence type="ECO:0000313" key="15">
    <source>
        <dbReference type="EMBL" id="KAK1760534.1"/>
    </source>
</evidence>
<evidence type="ECO:0000256" key="2">
    <source>
        <dbReference type="ARBA" id="ARBA00004793"/>
    </source>
</evidence>
<keyword evidence="8 14" id="KW-0479">Metal-binding</keyword>
<keyword evidence="6" id="KW-0329">Glyoxylate bypass</keyword>
<comment type="catalytic activity">
    <reaction evidence="10">
        <text>D-threo-isocitrate = glyoxylate + succinate</text>
        <dbReference type="Rhea" id="RHEA:13245"/>
        <dbReference type="ChEBI" id="CHEBI:15562"/>
        <dbReference type="ChEBI" id="CHEBI:30031"/>
        <dbReference type="ChEBI" id="CHEBI:36655"/>
        <dbReference type="EC" id="4.1.3.1"/>
    </reaction>
</comment>
<evidence type="ECO:0000256" key="1">
    <source>
        <dbReference type="ARBA" id="ARBA00001050"/>
    </source>
</evidence>
<gene>
    <name evidence="15" type="ORF">QBC47DRAFT_289600</name>
</gene>
<dbReference type="Proteomes" id="UP001239445">
    <property type="component" value="Unassembled WGS sequence"/>
</dbReference>
<dbReference type="PANTHER" id="PTHR21631:SF3">
    <property type="entry name" value="BIFUNCTIONAL GLYOXYLATE CYCLE PROTEIN"/>
    <property type="match status" value="1"/>
</dbReference>
<evidence type="ECO:0000256" key="14">
    <source>
        <dbReference type="PIRSR" id="PIRSR001362-3"/>
    </source>
</evidence>
<dbReference type="AlphaFoldDB" id="A0AAJ0BP10"/>